<evidence type="ECO:0000256" key="2">
    <source>
        <dbReference type="ARBA" id="ARBA00022692"/>
    </source>
</evidence>
<feature type="transmembrane region" description="Helical" evidence="5">
    <location>
        <begin position="320"/>
        <end position="339"/>
    </location>
</feature>
<feature type="transmembrane region" description="Helical" evidence="5">
    <location>
        <begin position="148"/>
        <end position="176"/>
    </location>
</feature>
<gene>
    <name evidence="7" type="ORF">A6F49_07750</name>
</gene>
<evidence type="ECO:0000256" key="3">
    <source>
        <dbReference type="ARBA" id="ARBA00022989"/>
    </source>
</evidence>
<dbReference type="Proteomes" id="UP000078292">
    <property type="component" value="Unassembled WGS sequence"/>
</dbReference>
<dbReference type="GO" id="GO:0005886">
    <property type="term" value="C:plasma membrane"/>
    <property type="evidence" value="ECO:0007669"/>
    <property type="project" value="UniProtKB-SubCell"/>
</dbReference>
<dbReference type="EMBL" id="LXEY01000015">
    <property type="protein sequence ID" value="OAV61779.1"/>
    <property type="molecule type" value="Genomic_DNA"/>
</dbReference>
<keyword evidence="8" id="KW-1185">Reference proteome</keyword>
<comment type="subcellular location">
    <subcellularLocation>
        <location evidence="1">Cell membrane</location>
        <topology evidence="1">Multi-pass membrane protein</topology>
    </subcellularLocation>
</comment>
<feature type="transmembrane region" description="Helical" evidence="5">
    <location>
        <begin position="55"/>
        <end position="77"/>
    </location>
</feature>
<evidence type="ECO:0000259" key="6">
    <source>
        <dbReference type="PROSITE" id="PS50850"/>
    </source>
</evidence>
<dbReference type="InterPro" id="IPR011701">
    <property type="entry name" value="MFS"/>
</dbReference>
<dbReference type="PANTHER" id="PTHR23508:SF10">
    <property type="entry name" value="CARBOXYLIC ACID TRANSPORTER PROTEIN HOMOLOG"/>
    <property type="match status" value="1"/>
</dbReference>
<dbReference type="SUPFAM" id="SSF103473">
    <property type="entry name" value="MFS general substrate transporter"/>
    <property type="match status" value="1"/>
</dbReference>
<keyword evidence="4 5" id="KW-0472">Membrane</keyword>
<dbReference type="OrthoDB" id="9787026at2"/>
<feature type="domain" description="Major facilitator superfamily (MFS) profile" evidence="6">
    <location>
        <begin position="19"/>
        <end position="436"/>
    </location>
</feature>
<dbReference type="InterPro" id="IPR036259">
    <property type="entry name" value="MFS_trans_sf"/>
</dbReference>
<feature type="transmembrane region" description="Helical" evidence="5">
    <location>
        <begin position="345"/>
        <end position="367"/>
    </location>
</feature>
<reference evidence="7 8" key="1">
    <citation type="submission" date="2016-04" db="EMBL/GenBank/DDBJ databases">
        <title>First whole genome shotgun sequence of the bacterium Enteractinococcus sp. strain UASWS1574.</title>
        <authorList>
            <person name="Crovadore J."/>
            <person name="Chablais R."/>
            <person name="Lefort F."/>
        </authorList>
    </citation>
    <scope>NUCLEOTIDE SEQUENCE [LARGE SCALE GENOMIC DNA]</scope>
    <source>
        <strain evidence="7 8">UASWS1574</strain>
    </source>
</reference>
<feature type="transmembrane region" description="Helical" evidence="5">
    <location>
        <begin position="255"/>
        <end position="276"/>
    </location>
</feature>
<name>A0A1B7M0R8_9MICC</name>
<feature type="transmembrane region" description="Helical" evidence="5">
    <location>
        <begin position="18"/>
        <end position="35"/>
    </location>
</feature>
<comment type="caution">
    <text evidence="7">The sequence shown here is derived from an EMBL/GenBank/DDBJ whole genome shotgun (WGS) entry which is preliminary data.</text>
</comment>
<dbReference type="STRING" id="1837282.A6F49_07750"/>
<dbReference type="InterPro" id="IPR020846">
    <property type="entry name" value="MFS_dom"/>
</dbReference>
<dbReference type="PANTHER" id="PTHR23508">
    <property type="entry name" value="CARBOXYLIC ACID TRANSPORTER PROTEIN HOMOLOG"/>
    <property type="match status" value="1"/>
</dbReference>
<evidence type="ECO:0000256" key="5">
    <source>
        <dbReference type="SAM" id="Phobius"/>
    </source>
</evidence>
<feature type="transmembrane region" description="Helical" evidence="5">
    <location>
        <begin position="409"/>
        <end position="431"/>
    </location>
</feature>
<protein>
    <submittedName>
        <fullName evidence="7">MFS transporter</fullName>
    </submittedName>
</protein>
<dbReference type="PROSITE" id="PS50850">
    <property type="entry name" value="MFS"/>
    <property type="match status" value="1"/>
</dbReference>
<keyword evidence="3 5" id="KW-1133">Transmembrane helix</keyword>
<dbReference type="AlphaFoldDB" id="A0A1B7M0R8"/>
<keyword evidence="2 5" id="KW-0812">Transmembrane</keyword>
<proteinExistence type="predicted"/>
<evidence type="ECO:0000256" key="4">
    <source>
        <dbReference type="ARBA" id="ARBA00023136"/>
    </source>
</evidence>
<feature type="transmembrane region" description="Helical" evidence="5">
    <location>
        <begin position="379"/>
        <end position="403"/>
    </location>
</feature>
<feature type="transmembrane region" description="Helical" evidence="5">
    <location>
        <begin position="288"/>
        <end position="308"/>
    </location>
</feature>
<sequence length="449" mass="48182">MQDNAHAFRKISLKETRFVTIIAFLAWTIAVYDYILFGTLLPRIEESFGWDSSHALLVSTLVSAGVFLIIIFFGPLIDKLGRRKGMMTSVGGSAVAGGASALAQGSVSLVGIRALSGVALAEQSVNATYLNEVFALSEDKKVKKNQGLIYAFVQTGWPVGALMAAGFVGLVTAWFGPENWRLAFLISMIPAAVVFALIYFFLKETPQFSAMQQMKAHQKAGNLEAAQAISDATGLKITTEAPLKMIFNKLHRRNTIVLCFAWILNWMGIQTFSVLGTTVLETGKGVDASSALMMIIVANIVGALGYLTHGWLGDRFGRKNVIVFGWTIAGIAFTAMMLGPSNAAFVVPMYMIGLFFLLGPYAAIMYFQAECFQSECRGTGSAFIVSMSQPGAVIGGFILTALVTANFGLSNATIVIALGGVLLSGLIMMLARPVKQEVTEEEPVSVTVS</sequence>
<dbReference type="RefSeq" id="WP_043057380.1">
    <property type="nucleotide sequence ID" value="NZ_LXEY01000015.1"/>
</dbReference>
<evidence type="ECO:0000256" key="1">
    <source>
        <dbReference type="ARBA" id="ARBA00004651"/>
    </source>
</evidence>
<accession>A0A1B7M0R8</accession>
<evidence type="ECO:0000313" key="8">
    <source>
        <dbReference type="Proteomes" id="UP000078292"/>
    </source>
</evidence>
<feature type="transmembrane region" description="Helical" evidence="5">
    <location>
        <begin position="182"/>
        <end position="202"/>
    </location>
</feature>
<organism evidence="7 8">
    <name type="scientific">Enteractinococcus helveticum</name>
    <dbReference type="NCBI Taxonomy" id="1837282"/>
    <lineage>
        <taxon>Bacteria</taxon>
        <taxon>Bacillati</taxon>
        <taxon>Actinomycetota</taxon>
        <taxon>Actinomycetes</taxon>
        <taxon>Micrococcales</taxon>
        <taxon>Micrococcaceae</taxon>
    </lineage>
</organism>
<evidence type="ECO:0000313" key="7">
    <source>
        <dbReference type="EMBL" id="OAV61779.1"/>
    </source>
</evidence>
<dbReference type="GO" id="GO:0046943">
    <property type="term" value="F:carboxylic acid transmembrane transporter activity"/>
    <property type="evidence" value="ECO:0007669"/>
    <property type="project" value="TreeGrafter"/>
</dbReference>
<dbReference type="Gene3D" id="1.20.1250.20">
    <property type="entry name" value="MFS general substrate transporter like domains"/>
    <property type="match status" value="1"/>
</dbReference>
<dbReference type="Pfam" id="PF07690">
    <property type="entry name" value="MFS_1"/>
    <property type="match status" value="1"/>
</dbReference>